<proteinExistence type="predicted"/>
<dbReference type="PROSITE" id="PS00972">
    <property type="entry name" value="USP_1"/>
    <property type="match status" value="1"/>
</dbReference>
<dbReference type="WormBase" id="SRAE_2000022500">
    <property type="protein sequence ID" value="SRP09536"/>
    <property type="gene ID" value="WBGene00260416"/>
</dbReference>
<organism evidence="6">
    <name type="scientific">Strongyloides ratti</name>
    <name type="common">Parasitic roundworm</name>
    <dbReference type="NCBI Taxonomy" id="34506"/>
    <lineage>
        <taxon>Eukaryota</taxon>
        <taxon>Metazoa</taxon>
        <taxon>Ecdysozoa</taxon>
        <taxon>Nematoda</taxon>
        <taxon>Chromadorea</taxon>
        <taxon>Rhabditida</taxon>
        <taxon>Tylenchina</taxon>
        <taxon>Panagrolaimomorpha</taxon>
        <taxon>Strongyloidoidea</taxon>
        <taxon>Strongyloididae</taxon>
        <taxon>Strongyloides</taxon>
    </lineage>
</organism>
<dbReference type="CTD" id="36377910"/>
<dbReference type="GO" id="GO:0005509">
    <property type="term" value="F:calcium ion binding"/>
    <property type="evidence" value="ECO:0007669"/>
    <property type="project" value="InterPro"/>
</dbReference>
<dbReference type="Proteomes" id="UP000035682">
    <property type="component" value="Unplaced"/>
</dbReference>
<evidence type="ECO:0000313" key="6">
    <source>
        <dbReference type="EMBL" id="CEF65546.1"/>
    </source>
</evidence>
<dbReference type="SUPFAM" id="SSF143791">
    <property type="entry name" value="DUSP-like"/>
    <property type="match status" value="1"/>
</dbReference>
<dbReference type="GO" id="GO:0016579">
    <property type="term" value="P:protein deubiquitination"/>
    <property type="evidence" value="ECO:0007669"/>
    <property type="project" value="InterPro"/>
</dbReference>
<evidence type="ECO:0000256" key="2">
    <source>
        <dbReference type="ARBA" id="ARBA00012759"/>
    </source>
</evidence>
<gene>
    <name evidence="6 8 9" type="ORF">SRAE_2000022500</name>
</gene>
<feature type="domain" description="USP" evidence="4">
    <location>
        <begin position="427"/>
        <end position="984"/>
    </location>
</feature>
<dbReference type="InterPro" id="IPR050185">
    <property type="entry name" value="Ub_carboxyl-term_hydrolase"/>
</dbReference>
<dbReference type="WBParaSite" id="SRAE_2000022500.1">
    <property type="protein sequence ID" value="SRAE_2000022500.1"/>
    <property type="gene ID" value="WBGene00260416"/>
</dbReference>
<dbReference type="InterPro" id="IPR035927">
    <property type="entry name" value="DUSP-like_sf"/>
</dbReference>
<dbReference type="GO" id="GO:0004843">
    <property type="term" value="F:cysteine-type deubiquitinase activity"/>
    <property type="evidence" value="ECO:0007669"/>
    <property type="project" value="UniProtKB-EC"/>
</dbReference>
<dbReference type="InterPro" id="IPR018200">
    <property type="entry name" value="USP_CS"/>
</dbReference>
<evidence type="ECO:0000259" key="4">
    <source>
        <dbReference type="PROSITE" id="PS50235"/>
    </source>
</evidence>
<dbReference type="EMBL" id="LN609529">
    <property type="protein sequence ID" value="CEF65546.1"/>
    <property type="molecule type" value="Genomic_DNA"/>
</dbReference>
<evidence type="ECO:0000256" key="1">
    <source>
        <dbReference type="ARBA" id="ARBA00000707"/>
    </source>
</evidence>
<dbReference type="Gene3D" id="3.30.2230.10">
    <property type="entry name" value="DUSP-like"/>
    <property type="match status" value="1"/>
</dbReference>
<sequence>MDKTIESNHQLNLESVHFSKNEIIHLDNYFKYISTHFDGVIDFRRFVEICVGTLTQRQLKGLFEVFDEDKTGWITFKKFIDGLGYSCRGTYDEKIKFVFKMFGINEGENFDKITFDNICNELSIPNEKRNLVFVDDQISYFNILNWARNLQEFDCFLNVIKQNCFVCLNLPLSSFEEEVILLQRYRITFKRTVNTEVIIISAKWWNDMIEQLLNGSRNIKPINYNEEIIDNDLSKSMEELYNLKTPYGKLLKKGLVESIDYVVLDKYLYFCLERKYGLSGSPIIRYINSNGEVDLYLSMVFLYIKNQIKKNILYGVWAFPKTIPLWHLKLSIQRESEFGKNFEVLFYLLSNEKLIKDTLKSLEDLFGDQNRIQLLINLHYCKYSMSRESEEDSDENSSDNTNVGNILSSNESINNLEISQLNLDSVVGLANIGNSCYMNSVLQCLIRTTSISVYILRIFNEINNNHFLIYAYGKFLQIVFQKPGIVYFPNELKFAIASKCPAFANCHEQDAGEFLSSFLNILSEEISTLNKENGIEPNISHLTTSPGDLEWKKKLINENSIITEEISGLLKSSLTCESCLYTSDTFEPFTLLQLSIPADNRILVKVIFLPLKDTCATRLCFLVPGKEKFSSIKRLIQERTNVHKNNLFFSFIDSKANLCQDNFRKLNEFKFEDIESILSNSDHNIIAFEIPTLIFNSVLSFAKIRSASANCLHKNNSLVFIGIPFPLHYIPKSTRVSDFYDYVYDRLFNNNEKNSENIINENEEKIYPFTIKMVNVRFQECSWCSVSKDCPGCDIRVCGEFLPSNRIYFAIDWKPEFFTSDFNLEEKFLVANNYKKTPEEIEFYSSITLSACFNAFLKSEILDHELVCNSCFRKVKMKKQFKIERTPNILIINLKRFMIYSTNLSRKLLNGVDFPLTNFSIDEGGCTYECYAIVNHIGDINNGHYIAYAKINGIWYCFDDINVEEVTVDQIDKTNSYILFYRKNLF</sequence>
<dbReference type="InterPro" id="IPR002048">
    <property type="entry name" value="EF_hand_dom"/>
</dbReference>
<dbReference type="InterPro" id="IPR001394">
    <property type="entry name" value="Peptidase_C19_UCH"/>
</dbReference>
<dbReference type="PROSITE" id="PS51283">
    <property type="entry name" value="DUSP"/>
    <property type="match status" value="1"/>
</dbReference>
<evidence type="ECO:0000259" key="5">
    <source>
        <dbReference type="PROSITE" id="PS51283"/>
    </source>
</evidence>
<evidence type="ECO:0000313" key="8">
    <source>
        <dbReference type="WBParaSite" id="SRAE_2000022500.1"/>
    </source>
</evidence>
<evidence type="ECO:0000259" key="3">
    <source>
        <dbReference type="PROSITE" id="PS50222"/>
    </source>
</evidence>
<dbReference type="PANTHER" id="PTHR21646">
    <property type="entry name" value="UBIQUITIN CARBOXYL-TERMINAL HYDROLASE"/>
    <property type="match status" value="1"/>
</dbReference>
<evidence type="ECO:0000313" key="7">
    <source>
        <dbReference type="Proteomes" id="UP000035682"/>
    </source>
</evidence>
<dbReference type="GeneID" id="36377910"/>
<dbReference type="EC" id="3.4.19.12" evidence="2"/>
<dbReference type="SUPFAM" id="SSF47473">
    <property type="entry name" value="EF-hand"/>
    <property type="match status" value="1"/>
</dbReference>
<keyword evidence="7" id="KW-1185">Reference proteome</keyword>
<dbReference type="InterPro" id="IPR028889">
    <property type="entry name" value="USP"/>
</dbReference>
<dbReference type="Gene3D" id="3.90.70.10">
    <property type="entry name" value="Cysteine proteinases"/>
    <property type="match status" value="2"/>
</dbReference>
<protein>
    <recommendedName>
        <fullName evidence="2">ubiquitinyl hydrolase 1</fullName>
        <ecNumber evidence="2">3.4.19.12</ecNumber>
    </recommendedName>
</protein>
<feature type="domain" description="DUSP" evidence="5">
    <location>
        <begin position="173"/>
        <end position="288"/>
    </location>
</feature>
<dbReference type="SUPFAM" id="SSF54001">
    <property type="entry name" value="Cysteine proteinases"/>
    <property type="match status" value="1"/>
</dbReference>
<feature type="domain" description="EF-hand" evidence="3">
    <location>
        <begin position="54"/>
        <end position="89"/>
    </location>
</feature>
<reference evidence="6 7" key="1">
    <citation type="submission" date="2014-09" db="EMBL/GenBank/DDBJ databases">
        <authorList>
            <person name="Martin A.A."/>
        </authorList>
    </citation>
    <scope>NUCLEOTIDE SEQUENCE</scope>
    <source>
        <strain evidence="7">ED321</strain>
        <strain evidence="6">ED321 Heterogonic</strain>
    </source>
</reference>
<dbReference type="Pfam" id="PF06337">
    <property type="entry name" value="DUSP"/>
    <property type="match status" value="1"/>
</dbReference>
<dbReference type="Pfam" id="PF00443">
    <property type="entry name" value="UCH"/>
    <property type="match status" value="1"/>
</dbReference>
<comment type="catalytic activity">
    <reaction evidence="1">
        <text>Thiol-dependent hydrolysis of ester, thioester, amide, peptide and isopeptide bonds formed by the C-terminal Gly of ubiquitin (a 76-residue protein attached to proteins as an intracellular targeting signal).</text>
        <dbReference type="EC" id="3.4.19.12"/>
    </reaction>
</comment>
<dbReference type="OrthoDB" id="292964at2759"/>
<dbReference type="STRING" id="34506.A0A090L6X6"/>
<dbReference type="Gene3D" id="1.10.238.10">
    <property type="entry name" value="EF-hand"/>
    <property type="match status" value="1"/>
</dbReference>
<dbReference type="InterPro" id="IPR038765">
    <property type="entry name" value="Papain-like_cys_pep_sf"/>
</dbReference>
<reference evidence="8" key="2">
    <citation type="submission" date="2020-12" db="UniProtKB">
        <authorList>
            <consortium name="WormBaseParasite"/>
        </authorList>
    </citation>
    <scope>IDENTIFICATION</scope>
</reference>
<dbReference type="AlphaFoldDB" id="A0A090L6X6"/>
<dbReference type="PROSITE" id="PS50235">
    <property type="entry name" value="USP_3"/>
    <property type="match status" value="1"/>
</dbReference>
<dbReference type="InterPro" id="IPR006615">
    <property type="entry name" value="Pept_C19_DUSP"/>
</dbReference>
<name>A0A090L6X6_STRRB</name>
<keyword evidence="6" id="KW-0378">Hydrolase</keyword>
<dbReference type="InterPro" id="IPR011992">
    <property type="entry name" value="EF-hand-dom_pair"/>
</dbReference>
<dbReference type="PROSITE" id="PS50222">
    <property type="entry name" value="EF_HAND_2"/>
    <property type="match status" value="1"/>
</dbReference>
<dbReference type="RefSeq" id="XP_024504746.1">
    <property type="nucleotide sequence ID" value="XM_024651027.1"/>
</dbReference>
<accession>A0A090L6X6</accession>
<evidence type="ECO:0000313" key="9">
    <source>
        <dbReference type="WormBase" id="SRAE_2000022500"/>
    </source>
</evidence>